<gene>
    <name evidence="2" type="ORF">HaLaN_19177</name>
</gene>
<comment type="caution">
    <text evidence="2">The sequence shown here is derived from an EMBL/GenBank/DDBJ whole genome shotgun (WGS) entry which is preliminary data.</text>
</comment>
<dbReference type="AlphaFoldDB" id="A0A699ZGD8"/>
<name>A0A699ZGD8_HAELA</name>
<evidence type="ECO:0000313" key="3">
    <source>
        <dbReference type="Proteomes" id="UP000485058"/>
    </source>
</evidence>
<protein>
    <submittedName>
        <fullName evidence="2">Uncharacterized protein</fullName>
    </submittedName>
</protein>
<feature type="non-terminal residue" evidence="2">
    <location>
        <position position="1"/>
    </location>
</feature>
<dbReference type="Proteomes" id="UP000485058">
    <property type="component" value="Unassembled WGS sequence"/>
</dbReference>
<keyword evidence="3" id="KW-1185">Reference proteome</keyword>
<reference evidence="2 3" key="1">
    <citation type="submission" date="2020-02" db="EMBL/GenBank/DDBJ databases">
        <title>Draft genome sequence of Haematococcus lacustris strain NIES-144.</title>
        <authorList>
            <person name="Morimoto D."/>
            <person name="Nakagawa S."/>
            <person name="Yoshida T."/>
            <person name="Sawayama S."/>
        </authorList>
    </citation>
    <scope>NUCLEOTIDE SEQUENCE [LARGE SCALE GENOMIC DNA]</scope>
    <source>
        <strain evidence="2 3">NIES-144</strain>
    </source>
</reference>
<proteinExistence type="predicted"/>
<sequence length="84" mass="7580">MLAAGSGQLAAVAIPGLGSSDGASLLPGLESGASGALAASRGRHPAAAQHGAAPGASGPGSGAPPPGTAAGGHWGRSAYVNANT</sequence>
<feature type="compositionally biased region" description="Low complexity" evidence="1">
    <location>
        <begin position="23"/>
        <end position="56"/>
    </location>
</feature>
<accession>A0A699ZGD8</accession>
<feature type="region of interest" description="Disordered" evidence="1">
    <location>
        <begin position="23"/>
        <end position="84"/>
    </location>
</feature>
<feature type="non-terminal residue" evidence="2">
    <location>
        <position position="84"/>
    </location>
</feature>
<dbReference type="EMBL" id="BLLF01001909">
    <property type="protein sequence ID" value="GFH21807.1"/>
    <property type="molecule type" value="Genomic_DNA"/>
</dbReference>
<organism evidence="2 3">
    <name type="scientific">Haematococcus lacustris</name>
    <name type="common">Green alga</name>
    <name type="synonym">Haematococcus pluvialis</name>
    <dbReference type="NCBI Taxonomy" id="44745"/>
    <lineage>
        <taxon>Eukaryota</taxon>
        <taxon>Viridiplantae</taxon>
        <taxon>Chlorophyta</taxon>
        <taxon>core chlorophytes</taxon>
        <taxon>Chlorophyceae</taxon>
        <taxon>CS clade</taxon>
        <taxon>Chlamydomonadales</taxon>
        <taxon>Haematococcaceae</taxon>
        <taxon>Haematococcus</taxon>
    </lineage>
</organism>
<evidence type="ECO:0000256" key="1">
    <source>
        <dbReference type="SAM" id="MobiDB-lite"/>
    </source>
</evidence>
<evidence type="ECO:0000313" key="2">
    <source>
        <dbReference type="EMBL" id="GFH21807.1"/>
    </source>
</evidence>